<evidence type="ECO:0000313" key="3">
    <source>
        <dbReference type="Proteomes" id="UP000018936"/>
    </source>
</evidence>
<keyword evidence="3" id="KW-1185">Reference proteome</keyword>
<dbReference type="Proteomes" id="UP000018936">
    <property type="component" value="Unassembled WGS sequence"/>
</dbReference>
<dbReference type="EMBL" id="AZIM01001405">
    <property type="protein sequence ID" value="ETE67046.1"/>
    <property type="molecule type" value="Genomic_DNA"/>
</dbReference>
<organism evidence="2 3">
    <name type="scientific">Ophiophagus hannah</name>
    <name type="common">King cobra</name>
    <name type="synonym">Naja hannah</name>
    <dbReference type="NCBI Taxonomy" id="8665"/>
    <lineage>
        <taxon>Eukaryota</taxon>
        <taxon>Metazoa</taxon>
        <taxon>Chordata</taxon>
        <taxon>Craniata</taxon>
        <taxon>Vertebrata</taxon>
        <taxon>Euteleostomi</taxon>
        <taxon>Lepidosauria</taxon>
        <taxon>Squamata</taxon>
        <taxon>Bifurcata</taxon>
        <taxon>Unidentata</taxon>
        <taxon>Episquamata</taxon>
        <taxon>Toxicofera</taxon>
        <taxon>Serpentes</taxon>
        <taxon>Colubroidea</taxon>
        <taxon>Elapidae</taxon>
        <taxon>Elapinae</taxon>
        <taxon>Ophiophagus</taxon>
    </lineage>
</organism>
<evidence type="ECO:0000256" key="1">
    <source>
        <dbReference type="SAM" id="MobiDB-lite"/>
    </source>
</evidence>
<comment type="caution">
    <text evidence="2">The sequence shown here is derived from an EMBL/GenBank/DDBJ whole genome shotgun (WGS) entry which is preliminary data.</text>
</comment>
<accession>V8NYN7</accession>
<protein>
    <submittedName>
        <fullName evidence="2">Legumin B</fullName>
    </submittedName>
</protein>
<proteinExistence type="predicted"/>
<name>V8NYN7_OPHHA</name>
<feature type="non-terminal residue" evidence="2">
    <location>
        <position position="1"/>
    </location>
</feature>
<dbReference type="AlphaFoldDB" id="V8NYN7"/>
<evidence type="ECO:0000313" key="2">
    <source>
        <dbReference type="EMBL" id="ETE67046.1"/>
    </source>
</evidence>
<feature type="region of interest" description="Disordered" evidence="1">
    <location>
        <begin position="1"/>
        <end position="36"/>
    </location>
</feature>
<reference evidence="2 3" key="1">
    <citation type="journal article" date="2013" name="Proc. Natl. Acad. Sci. U.S.A.">
        <title>The king cobra genome reveals dynamic gene evolution and adaptation in the snake venom system.</title>
        <authorList>
            <person name="Vonk F.J."/>
            <person name="Casewell N.R."/>
            <person name="Henkel C.V."/>
            <person name="Heimberg A.M."/>
            <person name="Jansen H.J."/>
            <person name="McCleary R.J."/>
            <person name="Kerkkamp H.M."/>
            <person name="Vos R.A."/>
            <person name="Guerreiro I."/>
            <person name="Calvete J.J."/>
            <person name="Wuster W."/>
            <person name="Woods A.E."/>
            <person name="Logan J.M."/>
            <person name="Harrison R.A."/>
            <person name="Castoe T.A."/>
            <person name="de Koning A.P."/>
            <person name="Pollock D.D."/>
            <person name="Yandell M."/>
            <person name="Calderon D."/>
            <person name="Renjifo C."/>
            <person name="Currier R.B."/>
            <person name="Salgado D."/>
            <person name="Pla D."/>
            <person name="Sanz L."/>
            <person name="Hyder A.S."/>
            <person name="Ribeiro J.M."/>
            <person name="Arntzen J.W."/>
            <person name="van den Thillart G.E."/>
            <person name="Boetzer M."/>
            <person name="Pirovano W."/>
            <person name="Dirks R.P."/>
            <person name="Spaink H.P."/>
            <person name="Duboule D."/>
            <person name="McGlinn E."/>
            <person name="Kini R.M."/>
            <person name="Richardson M.K."/>
        </authorList>
    </citation>
    <scope>NUCLEOTIDE SEQUENCE</scope>
    <source>
        <tissue evidence="2">Blood</tissue>
    </source>
</reference>
<gene>
    <name evidence="2" type="primary">LEGB</name>
    <name evidence="2" type="ORF">L345_07171</name>
</gene>
<sequence>MEGREGGKKEREGRWGRKWEGRKQGSKEGKKEGDGR</sequence>